<dbReference type="EMBL" id="BPLR01008282">
    <property type="protein sequence ID" value="GIY23509.1"/>
    <property type="molecule type" value="Genomic_DNA"/>
</dbReference>
<accession>A0AAV4RPH9</accession>
<feature type="region of interest" description="Disordered" evidence="1">
    <location>
        <begin position="78"/>
        <end position="123"/>
    </location>
</feature>
<evidence type="ECO:0000313" key="3">
    <source>
        <dbReference type="Proteomes" id="UP001054945"/>
    </source>
</evidence>
<feature type="region of interest" description="Disordered" evidence="1">
    <location>
        <begin position="145"/>
        <end position="164"/>
    </location>
</feature>
<evidence type="ECO:0000313" key="2">
    <source>
        <dbReference type="EMBL" id="GIY23509.1"/>
    </source>
</evidence>
<proteinExistence type="predicted"/>
<name>A0AAV4RPH9_CAEEX</name>
<feature type="compositionally biased region" description="Basic and acidic residues" evidence="1">
    <location>
        <begin position="149"/>
        <end position="159"/>
    </location>
</feature>
<sequence length="202" mass="21328">MLLAGDAARLSRVVDSYKASWTRRRHSCTPSPHCACCWTRQKANGGYPSGANPPPSTGGCCASCSQCPPVRRLPHLPEAAGEEPARRCTPQLLHRDGQRLPAPALAPARHRRATGPSGTKRTGQDLLTNVQTLQSATLLNTLANGSASEHADRERHEETSFCTTSSPTVISTIMSSDSPSVAVLQPTPTTAASVSPLPSLSL</sequence>
<evidence type="ECO:0000256" key="1">
    <source>
        <dbReference type="SAM" id="MobiDB-lite"/>
    </source>
</evidence>
<gene>
    <name evidence="2" type="ORF">CEXT_193371</name>
</gene>
<dbReference type="Proteomes" id="UP001054945">
    <property type="component" value="Unassembled WGS sequence"/>
</dbReference>
<protein>
    <submittedName>
        <fullName evidence="2">Uncharacterized protein</fullName>
    </submittedName>
</protein>
<dbReference type="AlphaFoldDB" id="A0AAV4RPH9"/>
<organism evidence="2 3">
    <name type="scientific">Caerostris extrusa</name>
    <name type="common">Bark spider</name>
    <name type="synonym">Caerostris bankana</name>
    <dbReference type="NCBI Taxonomy" id="172846"/>
    <lineage>
        <taxon>Eukaryota</taxon>
        <taxon>Metazoa</taxon>
        <taxon>Ecdysozoa</taxon>
        <taxon>Arthropoda</taxon>
        <taxon>Chelicerata</taxon>
        <taxon>Arachnida</taxon>
        <taxon>Araneae</taxon>
        <taxon>Araneomorphae</taxon>
        <taxon>Entelegynae</taxon>
        <taxon>Araneoidea</taxon>
        <taxon>Araneidae</taxon>
        <taxon>Caerostris</taxon>
    </lineage>
</organism>
<keyword evidence="3" id="KW-1185">Reference proteome</keyword>
<comment type="caution">
    <text evidence="2">The sequence shown here is derived from an EMBL/GenBank/DDBJ whole genome shotgun (WGS) entry which is preliminary data.</text>
</comment>
<reference evidence="2 3" key="1">
    <citation type="submission" date="2021-06" db="EMBL/GenBank/DDBJ databases">
        <title>Caerostris extrusa draft genome.</title>
        <authorList>
            <person name="Kono N."/>
            <person name="Arakawa K."/>
        </authorList>
    </citation>
    <scope>NUCLEOTIDE SEQUENCE [LARGE SCALE GENOMIC DNA]</scope>
</reference>